<gene>
    <name evidence="10" type="primary">VTCN1</name>
</gene>
<evidence type="ECO:0000313" key="10">
    <source>
        <dbReference type="RefSeq" id="XP_033798804.1"/>
    </source>
</evidence>
<keyword evidence="4" id="KW-1015">Disulfide bond</keyword>
<dbReference type="InterPro" id="IPR013783">
    <property type="entry name" value="Ig-like_fold"/>
</dbReference>
<dbReference type="RefSeq" id="XP_033798804.1">
    <property type="nucleotide sequence ID" value="XM_033942913.1"/>
</dbReference>
<dbReference type="InterPro" id="IPR013106">
    <property type="entry name" value="Ig_V-set"/>
</dbReference>
<evidence type="ECO:0000256" key="1">
    <source>
        <dbReference type="ARBA" id="ARBA00004370"/>
    </source>
</evidence>
<dbReference type="SMART" id="SM00409">
    <property type="entry name" value="IG"/>
    <property type="match status" value="1"/>
</dbReference>
<sequence length="275" mass="30111">MASLGQIIFWSMIIIIIILAGAIALIIGLAISGNNSTMVSTSTSVARIGDDGVLYCSYVADIKQNNVIQWEKEGLSGLVLKYDKGKEDKSNQNPIFNGRTQFFPNQVVIGNASLLLRNVKLSDAGTYKCSVTTSAGRGQATVDFRVGAYSSVDVKNLTGNMLQCEAESWYPKPSVKWFNMSSGEDLTEFSETSFEKGFDPALAVVSLLKNVTHNNLYSCVIENQIARGNSDVLISDSGIKKRTQLYTLSGASQFLYHITFHCLLVPLLIYYLTQS</sequence>
<comment type="subcellular location">
    <subcellularLocation>
        <location evidence="1">Membrane</location>
    </subcellularLocation>
</comment>
<dbReference type="GeneID" id="117359697"/>
<dbReference type="GO" id="GO:0009897">
    <property type="term" value="C:external side of plasma membrane"/>
    <property type="evidence" value="ECO:0007669"/>
    <property type="project" value="TreeGrafter"/>
</dbReference>
<name>A0A6P8QP37_GEOSA</name>
<keyword evidence="2" id="KW-0732">Signal</keyword>
<keyword evidence="7" id="KW-0812">Transmembrane</keyword>
<dbReference type="CTD" id="79679"/>
<keyword evidence="9" id="KW-1185">Reference proteome</keyword>
<evidence type="ECO:0000313" key="9">
    <source>
        <dbReference type="Proteomes" id="UP000515159"/>
    </source>
</evidence>
<protein>
    <submittedName>
        <fullName evidence="10">V-set domain-containing T-cell activation inhibitor 1</fullName>
    </submittedName>
</protein>
<dbReference type="GO" id="GO:0050863">
    <property type="term" value="P:regulation of T cell activation"/>
    <property type="evidence" value="ECO:0007669"/>
    <property type="project" value="UniProtKB-ARBA"/>
</dbReference>
<dbReference type="GO" id="GO:0001817">
    <property type="term" value="P:regulation of cytokine production"/>
    <property type="evidence" value="ECO:0007669"/>
    <property type="project" value="TreeGrafter"/>
</dbReference>
<dbReference type="AlphaFoldDB" id="A0A6P8QP37"/>
<evidence type="ECO:0000256" key="3">
    <source>
        <dbReference type="ARBA" id="ARBA00023136"/>
    </source>
</evidence>
<dbReference type="OrthoDB" id="9898017at2759"/>
<evidence type="ECO:0000259" key="8">
    <source>
        <dbReference type="PROSITE" id="PS50835"/>
    </source>
</evidence>
<dbReference type="KEGG" id="gsh:117359697"/>
<feature type="transmembrane region" description="Helical" evidence="7">
    <location>
        <begin position="7"/>
        <end position="31"/>
    </location>
</feature>
<dbReference type="InterPro" id="IPR036179">
    <property type="entry name" value="Ig-like_dom_sf"/>
</dbReference>
<dbReference type="InParanoid" id="A0A6P8QP37"/>
<dbReference type="GO" id="GO:0005102">
    <property type="term" value="F:signaling receptor binding"/>
    <property type="evidence" value="ECO:0007669"/>
    <property type="project" value="TreeGrafter"/>
</dbReference>
<evidence type="ECO:0000256" key="6">
    <source>
        <dbReference type="ARBA" id="ARBA00023319"/>
    </source>
</evidence>
<organism evidence="9 10">
    <name type="scientific">Geotrypetes seraphini</name>
    <name type="common">Gaboon caecilian</name>
    <name type="synonym">Caecilia seraphini</name>
    <dbReference type="NCBI Taxonomy" id="260995"/>
    <lineage>
        <taxon>Eukaryota</taxon>
        <taxon>Metazoa</taxon>
        <taxon>Chordata</taxon>
        <taxon>Craniata</taxon>
        <taxon>Vertebrata</taxon>
        <taxon>Euteleostomi</taxon>
        <taxon>Amphibia</taxon>
        <taxon>Gymnophiona</taxon>
        <taxon>Geotrypetes</taxon>
    </lineage>
</organism>
<dbReference type="FunFam" id="2.60.40.10:FF:000142">
    <property type="entry name" value="V-set domain-containing T-cell activation inhibitor 1"/>
    <property type="match status" value="1"/>
</dbReference>
<dbReference type="SUPFAM" id="SSF48726">
    <property type="entry name" value="Immunoglobulin"/>
    <property type="match status" value="2"/>
</dbReference>
<dbReference type="Pfam" id="PF22705">
    <property type="entry name" value="C2-set_3"/>
    <property type="match status" value="1"/>
</dbReference>
<evidence type="ECO:0000256" key="4">
    <source>
        <dbReference type="ARBA" id="ARBA00023157"/>
    </source>
</evidence>
<dbReference type="InterPro" id="IPR007110">
    <property type="entry name" value="Ig-like_dom"/>
</dbReference>
<dbReference type="PANTHER" id="PTHR24100">
    <property type="entry name" value="BUTYROPHILIN"/>
    <property type="match status" value="1"/>
</dbReference>
<keyword evidence="6" id="KW-0393">Immunoglobulin domain</keyword>
<dbReference type="GO" id="GO:0050852">
    <property type="term" value="P:T cell receptor signaling pathway"/>
    <property type="evidence" value="ECO:0007669"/>
    <property type="project" value="TreeGrafter"/>
</dbReference>
<feature type="domain" description="Ig-like" evidence="8">
    <location>
        <begin position="162"/>
        <end position="235"/>
    </location>
</feature>
<proteinExistence type="predicted"/>
<dbReference type="Gene3D" id="2.60.40.10">
    <property type="entry name" value="Immunoglobulins"/>
    <property type="match status" value="2"/>
</dbReference>
<dbReference type="FunCoup" id="A0A6P8QP37">
    <property type="interactions" value="175"/>
</dbReference>
<dbReference type="InterPro" id="IPR050504">
    <property type="entry name" value="IgSF_BTN/MOG"/>
</dbReference>
<evidence type="ECO:0000256" key="2">
    <source>
        <dbReference type="ARBA" id="ARBA00022729"/>
    </source>
</evidence>
<evidence type="ECO:0000256" key="5">
    <source>
        <dbReference type="ARBA" id="ARBA00023180"/>
    </source>
</evidence>
<feature type="transmembrane region" description="Helical" evidence="7">
    <location>
        <begin position="254"/>
        <end position="273"/>
    </location>
</feature>
<dbReference type="Proteomes" id="UP000515159">
    <property type="component" value="Chromosome 4"/>
</dbReference>
<dbReference type="PANTHER" id="PTHR24100:SF0">
    <property type="entry name" value="V-SET DOMAIN-CONTAINING T-CELL ACTIVATION INHIBITOR 1"/>
    <property type="match status" value="1"/>
</dbReference>
<reference evidence="10" key="1">
    <citation type="submission" date="2025-08" db="UniProtKB">
        <authorList>
            <consortium name="RefSeq"/>
        </authorList>
    </citation>
    <scope>IDENTIFICATION</scope>
</reference>
<dbReference type="InterPro" id="IPR053896">
    <property type="entry name" value="BTN3A2-like_Ig-C"/>
</dbReference>
<keyword evidence="7" id="KW-1133">Transmembrane helix</keyword>
<dbReference type="InterPro" id="IPR003598">
    <property type="entry name" value="Ig_sub2"/>
</dbReference>
<dbReference type="GO" id="GO:1903037">
    <property type="term" value="P:regulation of leukocyte cell-cell adhesion"/>
    <property type="evidence" value="ECO:0007669"/>
    <property type="project" value="UniProtKB-ARBA"/>
</dbReference>
<dbReference type="PROSITE" id="PS50835">
    <property type="entry name" value="IG_LIKE"/>
    <property type="match status" value="2"/>
</dbReference>
<keyword evidence="3 7" id="KW-0472">Membrane</keyword>
<dbReference type="SMART" id="SM00408">
    <property type="entry name" value="IGc2"/>
    <property type="match status" value="1"/>
</dbReference>
<dbReference type="Pfam" id="PF07686">
    <property type="entry name" value="V-set"/>
    <property type="match status" value="1"/>
</dbReference>
<keyword evidence="5" id="KW-0325">Glycoprotein</keyword>
<feature type="domain" description="Ig-like" evidence="8">
    <location>
        <begin position="35"/>
        <end position="143"/>
    </location>
</feature>
<dbReference type="InterPro" id="IPR003599">
    <property type="entry name" value="Ig_sub"/>
</dbReference>
<accession>A0A6P8QP37</accession>
<evidence type="ECO:0000256" key="7">
    <source>
        <dbReference type="SAM" id="Phobius"/>
    </source>
</evidence>